<evidence type="ECO:0000256" key="6">
    <source>
        <dbReference type="ARBA" id="ARBA00023187"/>
    </source>
</evidence>
<dbReference type="EMBL" id="AJWJ01000058">
    <property type="protein sequence ID" value="KAF2076505.1"/>
    <property type="molecule type" value="Genomic_DNA"/>
</dbReference>
<evidence type="ECO:0000313" key="11">
    <source>
        <dbReference type="EMBL" id="KAF2076505.1"/>
    </source>
</evidence>
<evidence type="ECO:0000256" key="5">
    <source>
        <dbReference type="ARBA" id="ARBA00022737"/>
    </source>
</evidence>
<dbReference type="Pfam" id="PF00076">
    <property type="entry name" value="RRM_1"/>
    <property type="match status" value="2"/>
</dbReference>
<comment type="subcellular location">
    <subcellularLocation>
        <location evidence="1">Nucleus</location>
    </subcellularLocation>
</comment>
<dbReference type="InterPro" id="IPR000504">
    <property type="entry name" value="RRM_dom"/>
</dbReference>
<feature type="compositionally biased region" description="Basic and acidic residues" evidence="9">
    <location>
        <begin position="590"/>
        <end position="606"/>
    </location>
</feature>
<dbReference type="InterPro" id="IPR035979">
    <property type="entry name" value="RBD_domain_sf"/>
</dbReference>
<comment type="caution">
    <text evidence="11">The sequence shown here is derived from an EMBL/GenBank/DDBJ whole genome shotgun (WGS) entry which is preliminary data.</text>
</comment>
<name>A0A8J4PZT5_9MYCE</name>
<organism evidence="11 12">
    <name type="scientific">Polysphondylium violaceum</name>
    <dbReference type="NCBI Taxonomy" id="133409"/>
    <lineage>
        <taxon>Eukaryota</taxon>
        <taxon>Amoebozoa</taxon>
        <taxon>Evosea</taxon>
        <taxon>Eumycetozoa</taxon>
        <taxon>Dictyostelia</taxon>
        <taxon>Dictyosteliales</taxon>
        <taxon>Dictyosteliaceae</taxon>
        <taxon>Polysphondylium</taxon>
    </lineage>
</organism>
<evidence type="ECO:0000256" key="9">
    <source>
        <dbReference type="SAM" id="MobiDB-lite"/>
    </source>
</evidence>
<sequence>MMANKDDQYHEDDEMEQLDGLDDGSSDSDDTSDDDSSSDDDENQHDTEHSSKAYEVDHLEIKLREDPYSFDKNIEFINALQGITKSNSPTSLERLRKARESFQSLFPLPEFVWVDWLSFEIKVSKTEQDYEYLDSLFEKAINDYISIKISIMYCSYKESIIFSKLSSGTLVIDSFSVPLVANQRDLFEKMIKKNGGDISEASKLWRRYIAFEKIVLSNLSDAKECAQSIKYINSLYLRLLSSTVVDLIDCFAEFKEWEHSKEIDDDYIEGIVEKSIQEVDARDPYEQAIATTDKQAAFPKWREYIEFEKKQTDNVRLTVAVYERAIKMYYSSIELWQGYLEYAQTNVSSVSQDILVNIHSRAVRNVYWSGDIWAGYMRVLERHSQSSETIHAVFERGLVAGLSSLQDCLVLYNALLDYQWRLVRAKSQKASTGKTIVDEQDIQSLQAIYQRACDYFAPLDAAILLDCQLYWANFQLESLGQWSEYVPTMETVLTYSFTQYLVWAQYIANTLIHATKEDARQLYQKAVLSVQDNAGKIWQDWLNFERQFGTLSQYEEALKQYHTATMKYLQQQQQHQTREQKGKPKAAKGKGQDKGAKANAAKEKPKRDRKRKSKKDDDGDDQDKANETNGNGKGGDVAMQVDKKPEQQQQEQEQEQEEEDKRKSKKIKTTNDDGGEKEICSIFVSSLPFETKEEEIQQLFGKYGEIKSIRLIRDKRGKSKGICFIDYSNTAEAKKSLELNGHMIDKFSLRVEYSKNNPPSVTKSTTTTTTNDDSSKIDYNNIEEKTVFINNLSPKITNELLEEYFTKNGILFSSVRVKNNKGARPFAYVDLVDKENLEKALSLNQKYFMGKSINVYVSKPPGSKSNNNSSSNSVDNSNSNPTTTSDVQFRKPTLLIPRGMLNKKK</sequence>
<evidence type="ECO:0000313" key="12">
    <source>
        <dbReference type="Proteomes" id="UP000695562"/>
    </source>
</evidence>
<dbReference type="GO" id="GO:0006397">
    <property type="term" value="P:mRNA processing"/>
    <property type="evidence" value="ECO:0007669"/>
    <property type="project" value="UniProtKB-KW"/>
</dbReference>
<dbReference type="GO" id="GO:0003723">
    <property type="term" value="F:RNA binding"/>
    <property type="evidence" value="ECO:0007669"/>
    <property type="project" value="UniProtKB-UniRule"/>
</dbReference>
<dbReference type="InterPro" id="IPR003107">
    <property type="entry name" value="HAT"/>
</dbReference>
<keyword evidence="6" id="KW-0508">mRNA splicing</keyword>
<proteinExistence type="inferred from homology"/>
<dbReference type="SMART" id="SM00386">
    <property type="entry name" value="HAT"/>
    <property type="match status" value="9"/>
</dbReference>
<dbReference type="PANTHER" id="PTHR17204:SF25">
    <property type="entry name" value="RRM DOMAIN-CONTAINING PROTEIN"/>
    <property type="match status" value="1"/>
</dbReference>
<comment type="similarity">
    <text evidence="2">Belongs to the crooked-neck family.</text>
</comment>
<dbReference type="AlphaFoldDB" id="A0A8J4PZT5"/>
<feature type="compositionally biased region" description="Acidic residues" evidence="9">
    <location>
        <begin position="9"/>
        <end position="43"/>
    </location>
</feature>
<evidence type="ECO:0000256" key="8">
    <source>
        <dbReference type="PROSITE-ProRule" id="PRU00176"/>
    </source>
</evidence>
<dbReference type="Gene3D" id="3.30.70.330">
    <property type="match status" value="2"/>
</dbReference>
<dbReference type="CDD" id="cd00590">
    <property type="entry name" value="RRM_SF"/>
    <property type="match status" value="2"/>
</dbReference>
<feature type="region of interest" description="Disordered" evidence="9">
    <location>
        <begin position="859"/>
        <end position="891"/>
    </location>
</feature>
<dbReference type="PROSITE" id="PS50102">
    <property type="entry name" value="RRM"/>
    <property type="match status" value="2"/>
</dbReference>
<dbReference type="InterPro" id="IPR011990">
    <property type="entry name" value="TPR-like_helical_dom_sf"/>
</dbReference>
<evidence type="ECO:0000256" key="1">
    <source>
        <dbReference type="ARBA" id="ARBA00004123"/>
    </source>
</evidence>
<dbReference type="SUPFAM" id="SSF48452">
    <property type="entry name" value="TPR-like"/>
    <property type="match status" value="1"/>
</dbReference>
<dbReference type="InterPro" id="IPR055433">
    <property type="entry name" value="HAT_Syf1-like_N"/>
</dbReference>
<feature type="region of interest" description="Disordered" evidence="9">
    <location>
        <begin position="569"/>
        <end position="675"/>
    </location>
</feature>
<evidence type="ECO:0000256" key="2">
    <source>
        <dbReference type="ARBA" id="ARBA00008644"/>
    </source>
</evidence>
<keyword evidence="5" id="KW-0677">Repeat</keyword>
<keyword evidence="4" id="KW-0747">Spliceosome</keyword>
<dbReference type="InterPro" id="IPR012677">
    <property type="entry name" value="Nucleotide-bd_a/b_plait_sf"/>
</dbReference>
<dbReference type="PANTHER" id="PTHR17204">
    <property type="entry name" value="PRE-MRNA PROCESSING PROTEIN PRP39-RELATED"/>
    <property type="match status" value="1"/>
</dbReference>
<feature type="compositionally biased region" description="Basic and acidic residues" evidence="9">
    <location>
        <begin position="614"/>
        <end position="626"/>
    </location>
</feature>
<evidence type="ECO:0000256" key="4">
    <source>
        <dbReference type="ARBA" id="ARBA00022728"/>
    </source>
</evidence>
<evidence type="ECO:0000259" key="10">
    <source>
        <dbReference type="PROSITE" id="PS50102"/>
    </source>
</evidence>
<keyword evidence="3" id="KW-0507">mRNA processing</keyword>
<gene>
    <name evidence="11" type="ORF">CYY_002183</name>
</gene>
<dbReference type="Gene3D" id="1.25.40.10">
    <property type="entry name" value="Tetratricopeptide repeat domain"/>
    <property type="match status" value="2"/>
</dbReference>
<feature type="compositionally biased region" description="Low complexity" evidence="9">
    <location>
        <begin position="859"/>
        <end position="887"/>
    </location>
</feature>
<evidence type="ECO:0000256" key="3">
    <source>
        <dbReference type="ARBA" id="ARBA00022664"/>
    </source>
</evidence>
<dbReference type="SMART" id="SM00360">
    <property type="entry name" value="RRM"/>
    <property type="match status" value="2"/>
</dbReference>
<feature type="region of interest" description="Disordered" evidence="9">
    <location>
        <begin position="1"/>
        <end position="52"/>
    </location>
</feature>
<dbReference type="OrthoDB" id="360390at2759"/>
<dbReference type="GO" id="GO:0005681">
    <property type="term" value="C:spliceosomal complex"/>
    <property type="evidence" value="ECO:0007669"/>
    <property type="project" value="UniProtKB-KW"/>
</dbReference>
<dbReference type="Pfam" id="PF23240">
    <property type="entry name" value="HAT_PRP39_N"/>
    <property type="match status" value="1"/>
</dbReference>
<evidence type="ECO:0000256" key="7">
    <source>
        <dbReference type="ARBA" id="ARBA00023242"/>
    </source>
</evidence>
<dbReference type="GO" id="GO:0008380">
    <property type="term" value="P:RNA splicing"/>
    <property type="evidence" value="ECO:0007669"/>
    <property type="project" value="UniProtKB-KW"/>
</dbReference>
<dbReference type="SUPFAM" id="SSF54928">
    <property type="entry name" value="RNA-binding domain, RBD"/>
    <property type="match status" value="2"/>
</dbReference>
<dbReference type="Pfam" id="PF23233">
    <property type="entry name" value="HAT_Syf1_CNRKL1_N"/>
    <property type="match status" value="1"/>
</dbReference>
<accession>A0A8J4PZT5</accession>
<keyword evidence="7" id="KW-0539">Nucleus</keyword>
<keyword evidence="12" id="KW-1185">Reference proteome</keyword>
<protein>
    <recommendedName>
        <fullName evidence="10">RRM domain-containing protein</fullName>
    </recommendedName>
</protein>
<feature type="domain" description="RRM" evidence="10">
    <location>
        <begin position="680"/>
        <end position="756"/>
    </location>
</feature>
<feature type="domain" description="RRM" evidence="10">
    <location>
        <begin position="785"/>
        <end position="860"/>
    </location>
</feature>
<keyword evidence="8" id="KW-0694">RNA-binding</keyword>
<reference evidence="11" key="1">
    <citation type="submission" date="2020-01" db="EMBL/GenBank/DDBJ databases">
        <title>Development of genomics and gene disruption for Polysphondylium violaceum indicates a role for the polyketide synthase stlB in stalk morphogenesis.</title>
        <authorList>
            <person name="Narita B."/>
            <person name="Kawabe Y."/>
            <person name="Kin K."/>
            <person name="Saito T."/>
            <person name="Gibbs R."/>
            <person name="Kuspa A."/>
            <person name="Muzny D."/>
            <person name="Queller D."/>
            <person name="Richards S."/>
            <person name="Strassman J."/>
            <person name="Sucgang R."/>
            <person name="Worley K."/>
            <person name="Schaap P."/>
        </authorList>
    </citation>
    <scope>NUCLEOTIDE SEQUENCE</scope>
    <source>
        <strain evidence="11">QSvi11</strain>
    </source>
</reference>
<dbReference type="Proteomes" id="UP000695562">
    <property type="component" value="Unassembled WGS sequence"/>
</dbReference>